<dbReference type="RefSeq" id="WP_160794816.1">
    <property type="nucleotide sequence ID" value="NZ_WRPA01000005.1"/>
</dbReference>
<evidence type="ECO:0000259" key="4">
    <source>
        <dbReference type="Pfam" id="PF00497"/>
    </source>
</evidence>
<accession>A0A6L7HWT6</accession>
<dbReference type="Proteomes" id="UP000474778">
    <property type="component" value="Unassembled WGS sequence"/>
</dbReference>
<reference evidence="5 6" key="1">
    <citation type="submission" date="2019-12" db="EMBL/GenBank/DDBJ databases">
        <title>Shewanella insulae sp. nov., isolated from a tidal flat.</title>
        <authorList>
            <person name="Yoon J.-H."/>
        </authorList>
    </citation>
    <scope>NUCLEOTIDE SEQUENCE [LARGE SCALE GENOMIC DNA]</scope>
    <source>
        <strain evidence="5 6">JBTF-M18</strain>
    </source>
</reference>
<feature type="domain" description="Solute-binding protein family 3/N-terminal" evidence="4">
    <location>
        <begin position="30"/>
        <end position="237"/>
    </location>
</feature>
<dbReference type="InterPro" id="IPR001638">
    <property type="entry name" value="Solute-binding_3/MltF_N"/>
</dbReference>
<evidence type="ECO:0000256" key="3">
    <source>
        <dbReference type="SAM" id="SignalP"/>
    </source>
</evidence>
<evidence type="ECO:0000313" key="6">
    <source>
        <dbReference type="Proteomes" id="UP000474778"/>
    </source>
</evidence>
<keyword evidence="2 3" id="KW-0732">Signal</keyword>
<comment type="similarity">
    <text evidence="1">Belongs to the bacterial solute-binding protein 3 family.</text>
</comment>
<organism evidence="5 6">
    <name type="scientific">Shewanella insulae</name>
    <dbReference type="NCBI Taxonomy" id="2681496"/>
    <lineage>
        <taxon>Bacteria</taxon>
        <taxon>Pseudomonadati</taxon>
        <taxon>Pseudomonadota</taxon>
        <taxon>Gammaproteobacteria</taxon>
        <taxon>Alteromonadales</taxon>
        <taxon>Shewanellaceae</taxon>
        <taxon>Shewanella</taxon>
    </lineage>
</organism>
<name>A0A6L7HWT6_9GAMM</name>
<protein>
    <submittedName>
        <fullName evidence="5">Transporter substrate-binding domain-containing protein</fullName>
    </submittedName>
</protein>
<feature type="chain" id="PRO_5026820652" evidence="3">
    <location>
        <begin position="20"/>
        <end position="248"/>
    </location>
</feature>
<keyword evidence="6" id="KW-1185">Reference proteome</keyword>
<dbReference type="Gene3D" id="3.40.190.10">
    <property type="entry name" value="Periplasmic binding protein-like II"/>
    <property type="match status" value="2"/>
</dbReference>
<gene>
    <name evidence="5" type="ORF">GNT65_07305</name>
</gene>
<dbReference type="PANTHER" id="PTHR35936:SF25">
    <property type="entry name" value="ABC TRANSPORTER SUBSTRATE-BINDING PROTEIN"/>
    <property type="match status" value="1"/>
</dbReference>
<evidence type="ECO:0000256" key="2">
    <source>
        <dbReference type="ARBA" id="ARBA00022729"/>
    </source>
</evidence>
<comment type="caution">
    <text evidence="5">The sequence shown here is derived from an EMBL/GenBank/DDBJ whole genome shotgun (WGS) entry which is preliminary data.</text>
</comment>
<evidence type="ECO:0000256" key="1">
    <source>
        <dbReference type="ARBA" id="ARBA00010333"/>
    </source>
</evidence>
<dbReference type="SUPFAM" id="SSF53850">
    <property type="entry name" value="Periplasmic binding protein-like II"/>
    <property type="match status" value="1"/>
</dbReference>
<feature type="signal peptide" evidence="3">
    <location>
        <begin position="1"/>
        <end position="19"/>
    </location>
</feature>
<dbReference type="AlphaFoldDB" id="A0A6L7HWT6"/>
<dbReference type="PANTHER" id="PTHR35936">
    <property type="entry name" value="MEMBRANE-BOUND LYTIC MUREIN TRANSGLYCOSYLASE F"/>
    <property type="match status" value="1"/>
</dbReference>
<dbReference type="Pfam" id="PF00497">
    <property type="entry name" value="SBP_bac_3"/>
    <property type="match status" value="1"/>
</dbReference>
<dbReference type="EMBL" id="WRPA01000005">
    <property type="protein sequence ID" value="MXR68480.1"/>
    <property type="molecule type" value="Genomic_DNA"/>
</dbReference>
<evidence type="ECO:0000313" key="5">
    <source>
        <dbReference type="EMBL" id="MXR68480.1"/>
    </source>
</evidence>
<proteinExistence type="inferred from homology"/>
<sequence length="248" mass="27618">MRLSIVFFCCLFFLVPVRAETVLSYDVNGSNSWYPYFIDENAKDPGILAELVPNIFALTPIRLEAKLYPPKRTNQALASGALDFDVVSPSWFEGGELGENFVQSQPIFAIKEHVVVLAGAQDDWMNISKIRGQEIGTVRGYLYHDDSQFTRVDFKSERELIIALQKGRIQAAIAGDLTALYWARELHVPIALAAVHSDGVLVIRLRREHQGLLKQINGAISQLREQGAIDALLAKYTSGQSVVSRLSN</sequence>